<proteinExistence type="predicted"/>
<gene>
    <name evidence="1" type="ORF">DB895_03425</name>
</gene>
<evidence type="ECO:0000313" key="1">
    <source>
        <dbReference type="EMBL" id="PWA06483.1"/>
    </source>
</evidence>
<protein>
    <submittedName>
        <fullName evidence="1">Uncharacterized protein</fullName>
    </submittedName>
</protein>
<organism evidence="1 2">
    <name type="scientific">Flavobacterium psychrotolerans</name>
    <dbReference type="NCBI Taxonomy" id="2169410"/>
    <lineage>
        <taxon>Bacteria</taxon>
        <taxon>Pseudomonadati</taxon>
        <taxon>Bacteroidota</taxon>
        <taxon>Flavobacteriia</taxon>
        <taxon>Flavobacteriales</taxon>
        <taxon>Flavobacteriaceae</taxon>
        <taxon>Flavobacterium</taxon>
    </lineage>
</organism>
<reference evidence="1 2" key="1">
    <citation type="submission" date="2018-04" db="EMBL/GenBank/DDBJ databases">
        <title>Flavobacterium sp. nov., isolated from glacier ice.</title>
        <authorList>
            <person name="Liu Q."/>
            <person name="Xin Y.-H."/>
        </authorList>
    </citation>
    <scope>NUCLEOTIDE SEQUENCE [LARGE SCALE GENOMIC DNA]</scope>
    <source>
        <strain evidence="1 2">RB1R5</strain>
    </source>
</reference>
<comment type="caution">
    <text evidence="1">The sequence shown here is derived from an EMBL/GenBank/DDBJ whole genome shotgun (WGS) entry which is preliminary data.</text>
</comment>
<sequence>MKKVFLILITALLFNSCSKDSNSTSSPVLALSDTPSAKSEFDGNNYGIYKGVFVGSSGNVLINIKNDGSFSAKLIIDGITYNFTTTENATSNQAISGLTFTNGSSSFDFNVDASGSNPIISNIVISGHPNATISVFKELSNLLVKCYEGTYLGQDTGVLNVITYNGMLKGLAKPTGSTNSIELNGTVINNSISGQFSGGTFVGTVNSNTTISGTWQNSEPQNGTWSGIRKL</sequence>
<name>A0A2U1JNL4_9FLAO</name>
<dbReference type="AlphaFoldDB" id="A0A2U1JNL4"/>
<dbReference type="RefSeq" id="WP_116723956.1">
    <property type="nucleotide sequence ID" value="NZ_QCZI01000003.1"/>
</dbReference>
<dbReference type="OrthoDB" id="1376866at2"/>
<accession>A0A2U1JNL4</accession>
<dbReference type="Proteomes" id="UP000245449">
    <property type="component" value="Unassembled WGS sequence"/>
</dbReference>
<dbReference type="EMBL" id="QCZI01000003">
    <property type="protein sequence ID" value="PWA06483.1"/>
    <property type="molecule type" value="Genomic_DNA"/>
</dbReference>
<evidence type="ECO:0000313" key="2">
    <source>
        <dbReference type="Proteomes" id="UP000245449"/>
    </source>
</evidence>
<keyword evidence="2" id="KW-1185">Reference proteome</keyword>